<protein>
    <recommendedName>
        <fullName evidence="2">Antitoxin</fullName>
    </recommendedName>
</protein>
<accession>A0A521AAZ6</accession>
<evidence type="ECO:0000256" key="2">
    <source>
        <dbReference type="RuleBase" id="RU362080"/>
    </source>
</evidence>
<gene>
    <name evidence="3" type="ORF">SAMN06265219_10112</name>
</gene>
<dbReference type="PANTHER" id="PTHR35377">
    <property type="entry name" value="ANTITOXIN VAPB49-RELATED-RELATED"/>
    <property type="match status" value="1"/>
</dbReference>
<comment type="similarity">
    <text evidence="1 2">Belongs to the phD/YefM antitoxin family.</text>
</comment>
<dbReference type="InterPro" id="IPR051416">
    <property type="entry name" value="phD-YefM_TA_antitoxins"/>
</dbReference>
<evidence type="ECO:0000256" key="1">
    <source>
        <dbReference type="ARBA" id="ARBA00009981"/>
    </source>
</evidence>
<dbReference type="NCBIfam" id="TIGR01552">
    <property type="entry name" value="phd_fam"/>
    <property type="match status" value="1"/>
</dbReference>
<dbReference type="EMBL" id="FXTP01000001">
    <property type="protein sequence ID" value="SMO31956.1"/>
    <property type="molecule type" value="Genomic_DNA"/>
</dbReference>
<dbReference type="OrthoDB" id="9800503at2"/>
<name>A0A521AAZ6_9BACT</name>
<comment type="function">
    <text evidence="2">Antitoxin component of a type II toxin-antitoxin (TA) system.</text>
</comment>
<reference evidence="3 4" key="1">
    <citation type="submission" date="2017-05" db="EMBL/GenBank/DDBJ databases">
        <authorList>
            <person name="Varghese N."/>
            <person name="Submissions S."/>
        </authorList>
    </citation>
    <scope>NUCLEOTIDE SEQUENCE [LARGE SCALE GENOMIC DNA]</scope>
    <source>
        <strain evidence="3 4">DSM 21985</strain>
    </source>
</reference>
<dbReference type="Proteomes" id="UP000317557">
    <property type="component" value="Unassembled WGS sequence"/>
</dbReference>
<organism evidence="3 4">
    <name type="scientific">Gracilimonas mengyeensis</name>
    <dbReference type="NCBI Taxonomy" id="1302730"/>
    <lineage>
        <taxon>Bacteria</taxon>
        <taxon>Pseudomonadati</taxon>
        <taxon>Balneolota</taxon>
        <taxon>Balneolia</taxon>
        <taxon>Balneolales</taxon>
        <taxon>Balneolaceae</taxon>
        <taxon>Gracilimonas</taxon>
    </lineage>
</organism>
<proteinExistence type="inferred from homology"/>
<dbReference type="InterPro" id="IPR006442">
    <property type="entry name" value="Antitoxin_Phd/YefM"/>
</dbReference>
<dbReference type="Pfam" id="PF02604">
    <property type="entry name" value="PhdYeFM_antitox"/>
    <property type="match status" value="1"/>
</dbReference>
<dbReference type="Gene3D" id="3.40.1620.10">
    <property type="entry name" value="YefM-like domain"/>
    <property type="match status" value="1"/>
</dbReference>
<dbReference type="InterPro" id="IPR036165">
    <property type="entry name" value="YefM-like_sf"/>
</dbReference>
<evidence type="ECO:0000313" key="3">
    <source>
        <dbReference type="EMBL" id="SMO31956.1"/>
    </source>
</evidence>
<sequence>MKNQFMYIYLCTELTNGVMKKVPVNQVREQLAKYLTEAEQGEEVIITRHNKPVAKLVNYEEPEKNQKKGKNKFPDMTEFRKKIKVKGKPMSEFVVDMRREERY</sequence>
<dbReference type="AlphaFoldDB" id="A0A521AAZ6"/>
<keyword evidence="4" id="KW-1185">Reference proteome</keyword>
<dbReference type="SUPFAM" id="SSF143120">
    <property type="entry name" value="YefM-like"/>
    <property type="match status" value="1"/>
</dbReference>
<evidence type="ECO:0000313" key="4">
    <source>
        <dbReference type="Proteomes" id="UP000317557"/>
    </source>
</evidence>